<comment type="caution">
    <text evidence="2">The sequence shown here is derived from an EMBL/GenBank/DDBJ whole genome shotgun (WGS) entry which is preliminary data.</text>
</comment>
<feature type="region of interest" description="Disordered" evidence="1">
    <location>
        <begin position="180"/>
        <end position="271"/>
    </location>
</feature>
<gene>
    <name evidence="2" type="ORF">AAL_04554</name>
</gene>
<protein>
    <submittedName>
        <fullName evidence="2">Uncharacterized protein</fullName>
    </submittedName>
</protein>
<dbReference type="EMBL" id="AZGY01000009">
    <property type="protein sequence ID" value="KZZ95323.1"/>
    <property type="molecule type" value="Genomic_DNA"/>
</dbReference>
<feature type="region of interest" description="Disordered" evidence="1">
    <location>
        <begin position="505"/>
        <end position="560"/>
    </location>
</feature>
<feature type="compositionally biased region" description="Basic and acidic residues" evidence="1">
    <location>
        <begin position="316"/>
        <end position="332"/>
    </location>
</feature>
<organism evidence="2 3">
    <name type="scientific">Moelleriella libera RCEF 2490</name>
    <dbReference type="NCBI Taxonomy" id="1081109"/>
    <lineage>
        <taxon>Eukaryota</taxon>
        <taxon>Fungi</taxon>
        <taxon>Dikarya</taxon>
        <taxon>Ascomycota</taxon>
        <taxon>Pezizomycotina</taxon>
        <taxon>Sordariomycetes</taxon>
        <taxon>Hypocreomycetidae</taxon>
        <taxon>Hypocreales</taxon>
        <taxon>Clavicipitaceae</taxon>
        <taxon>Moelleriella</taxon>
    </lineage>
</organism>
<dbReference type="STRING" id="1081109.A0A162ILZ2"/>
<evidence type="ECO:0000313" key="3">
    <source>
        <dbReference type="Proteomes" id="UP000078544"/>
    </source>
</evidence>
<dbReference type="AlphaFoldDB" id="A0A162ILZ2"/>
<keyword evidence="3" id="KW-1185">Reference proteome</keyword>
<dbReference type="OrthoDB" id="5427699at2759"/>
<evidence type="ECO:0000313" key="2">
    <source>
        <dbReference type="EMBL" id="KZZ95323.1"/>
    </source>
</evidence>
<dbReference type="Proteomes" id="UP000078544">
    <property type="component" value="Unassembled WGS sequence"/>
</dbReference>
<name>A0A162ILZ2_9HYPO</name>
<feature type="compositionally biased region" description="Polar residues" evidence="1">
    <location>
        <begin position="248"/>
        <end position="266"/>
    </location>
</feature>
<sequence>MQSPPRQSFTSSRHRSHLNFAIAHMQTDAPPFHSANPLSPPGSDIIDPKSTMASLYHPNFSCPSPRAEWDLGGATLARSVSADAATQSYSRLFNGQSPFAQDWKHERSDVTALRRKAERLYHDQQRVIEDLNEIWFRERVEVSRWICGLQDRIRWLEGENVALRNMTPWGFQLNHPHQGAMFSTESRSSPAARPAGRTTAKSEAASSLPPGLDGASRRPHFAVPGASARTSPNGAPSAGRYTPLSPRTEPQQSANTDFLQSSSQNPDGHVPIIDVHEIDPKLEGIPIKATALQKTTFEPQPFHSSCDSLGFPPSSAHDHPEKHKSDNNVGERLRADRRRFGLAPLSISRDQDQTKEVLAADESRRLTMHAGHTPNHSLSLFPTMTAPGGDSTAPCSQETTPITCENSKTAERRHAGNGASNRRNSHVHWLTEQLKHRVDQRNGDFLEPVDDVPLKGPLMIRNIPAHDEKFWEQVDRRLDPISRGQNALPKVLQSQEPILAPALVFGGQHAPGQEGDTQENDPQTKSEDDEGDEEAGSSVEPDVPLKFKSTSNFGAPFGSA</sequence>
<feature type="region of interest" description="Disordered" evidence="1">
    <location>
        <begin position="299"/>
        <end position="332"/>
    </location>
</feature>
<proteinExistence type="predicted"/>
<evidence type="ECO:0000256" key="1">
    <source>
        <dbReference type="SAM" id="MobiDB-lite"/>
    </source>
</evidence>
<accession>A0A162ILZ2</accession>
<reference evidence="2 3" key="1">
    <citation type="journal article" date="2016" name="Genome Biol. Evol.">
        <title>Divergent and convergent evolution of fungal pathogenicity.</title>
        <authorList>
            <person name="Shang Y."/>
            <person name="Xiao G."/>
            <person name="Zheng P."/>
            <person name="Cen K."/>
            <person name="Zhan S."/>
            <person name="Wang C."/>
        </authorList>
    </citation>
    <scope>NUCLEOTIDE SEQUENCE [LARGE SCALE GENOMIC DNA]</scope>
    <source>
        <strain evidence="2 3">RCEF 2490</strain>
    </source>
</reference>